<comment type="cofactor">
    <cofactor evidence="1">
        <name>pyridoxal 5'-phosphate</name>
        <dbReference type="ChEBI" id="CHEBI:597326"/>
    </cofactor>
</comment>
<gene>
    <name evidence="11" type="ORF">HJO_04170</name>
</gene>
<evidence type="ECO:0000256" key="10">
    <source>
        <dbReference type="RuleBase" id="RU004508"/>
    </source>
</evidence>
<evidence type="ECO:0000256" key="6">
    <source>
        <dbReference type="ARBA" id="ARBA00037999"/>
    </source>
</evidence>
<evidence type="ECO:0000313" key="11">
    <source>
        <dbReference type="EMBL" id="KCZ94542.1"/>
    </source>
</evidence>
<comment type="caution">
    <text evidence="11">The sequence shown here is derived from an EMBL/GenBank/DDBJ whole genome shotgun (WGS) entry which is preliminary data.</text>
</comment>
<evidence type="ECO:0000256" key="7">
    <source>
        <dbReference type="ARBA" id="ARBA00051587"/>
    </source>
</evidence>
<evidence type="ECO:0000256" key="1">
    <source>
        <dbReference type="ARBA" id="ARBA00001933"/>
    </source>
</evidence>
<evidence type="ECO:0000256" key="4">
    <source>
        <dbReference type="ARBA" id="ARBA00022679"/>
    </source>
</evidence>
<organism evidence="11 12">
    <name type="scientific">Hyphomonas johnsonii MHS-2</name>
    <dbReference type="NCBI Taxonomy" id="1280950"/>
    <lineage>
        <taxon>Bacteria</taxon>
        <taxon>Pseudomonadati</taxon>
        <taxon>Pseudomonadota</taxon>
        <taxon>Alphaproteobacteria</taxon>
        <taxon>Hyphomonadales</taxon>
        <taxon>Hyphomonadaceae</taxon>
        <taxon>Hyphomonas</taxon>
    </lineage>
</organism>
<accession>A0A059FVD6</accession>
<dbReference type="EC" id="2.6.1.102" evidence="8"/>
<dbReference type="SUPFAM" id="SSF54631">
    <property type="entry name" value="CBS-domain pair"/>
    <property type="match status" value="1"/>
</dbReference>
<dbReference type="Pfam" id="PF01041">
    <property type="entry name" value="DegT_DnrJ_EryC1"/>
    <property type="match status" value="1"/>
</dbReference>
<name>A0A059FVD6_9PROT</name>
<comment type="catalytic activity">
    <reaction evidence="7">
        <text>GDP-alpha-D-perosamine + 2-oxoglutarate = GDP-4-dehydro-alpha-D-rhamnose + L-glutamate</text>
        <dbReference type="Rhea" id="RHEA:36779"/>
        <dbReference type="ChEBI" id="CHEBI:16810"/>
        <dbReference type="ChEBI" id="CHEBI:29985"/>
        <dbReference type="ChEBI" id="CHEBI:57964"/>
        <dbReference type="ChEBI" id="CHEBI:73996"/>
        <dbReference type="EC" id="2.6.1.102"/>
    </reaction>
</comment>
<keyword evidence="12" id="KW-1185">Reference proteome</keyword>
<keyword evidence="5 10" id="KW-0663">Pyridoxal phosphate</keyword>
<dbReference type="Proteomes" id="UP000025171">
    <property type="component" value="Unassembled WGS sequence"/>
</dbReference>
<comment type="pathway">
    <text evidence="2">Bacterial outer membrane biogenesis; LPS O-antigen biosynthesis.</text>
</comment>
<dbReference type="RefSeq" id="WP_051618160.1">
    <property type="nucleotide sequence ID" value="NZ_ARYK01000001.1"/>
</dbReference>
<dbReference type="PANTHER" id="PTHR30244">
    <property type="entry name" value="TRANSAMINASE"/>
    <property type="match status" value="1"/>
</dbReference>
<dbReference type="EMBL" id="ARYK01000001">
    <property type="protein sequence ID" value="KCZ94542.1"/>
    <property type="molecule type" value="Genomic_DNA"/>
</dbReference>
<evidence type="ECO:0000256" key="3">
    <source>
        <dbReference type="ARBA" id="ARBA00022576"/>
    </source>
</evidence>
<evidence type="ECO:0000256" key="5">
    <source>
        <dbReference type="ARBA" id="ARBA00022898"/>
    </source>
</evidence>
<dbReference type="eggNOG" id="COG0399">
    <property type="taxonomic scope" value="Bacteria"/>
</dbReference>
<dbReference type="STRING" id="1280950.HJO_04170"/>
<dbReference type="SUPFAM" id="SSF53383">
    <property type="entry name" value="PLP-dependent transferases"/>
    <property type="match status" value="1"/>
</dbReference>
<comment type="similarity">
    <text evidence="6 10">Belongs to the DegT/DnrJ/EryC1 family.</text>
</comment>
<dbReference type="Gene3D" id="3.90.1150.10">
    <property type="entry name" value="Aspartate Aminotransferase, domain 1"/>
    <property type="match status" value="1"/>
</dbReference>
<keyword evidence="4 11" id="KW-0808">Transferase</keyword>
<evidence type="ECO:0000256" key="2">
    <source>
        <dbReference type="ARBA" id="ARBA00005125"/>
    </source>
</evidence>
<evidence type="ECO:0000256" key="8">
    <source>
        <dbReference type="ARBA" id="ARBA00066317"/>
    </source>
</evidence>
<dbReference type="PANTHER" id="PTHR30244:SF34">
    <property type="entry name" value="DTDP-4-AMINO-4,6-DIDEOXYGALACTOSE TRANSAMINASE"/>
    <property type="match status" value="1"/>
</dbReference>
<dbReference type="InterPro" id="IPR000653">
    <property type="entry name" value="DegT/StrS_aminotransferase"/>
</dbReference>
<evidence type="ECO:0000313" key="12">
    <source>
        <dbReference type="Proteomes" id="UP000025171"/>
    </source>
</evidence>
<dbReference type="FunFam" id="3.40.640.10:FF:000090">
    <property type="entry name" value="Pyridoxal phosphate-dependent aminotransferase"/>
    <property type="match status" value="1"/>
</dbReference>
<proteinExistence type="inferred from homology"/>
<reference evidence="11 12" key="1">
    <citation type="journal article" date="2014" name="Antonie Van Leeuwenhoek">
        <title>Hyphomonas beringensis sp. nov. and Hyphomonas chukchiensis sp. nov., isolated from surface seawater of the Bering Sea and Chukchi Sea.</title>
        <authorList>
            <person name="Li C."/>
            <person name="Lai Q."/>
            <person name="Li G."/>
            <person name="Dong C."/>
            <person name="Wang J."/>
            <person name="Liao Y."/>
            <person name="Shao Z."/>
        </authorList>
    </citation>
    <scope>NUCLEOTIDE SEQUENCE [LARGE SCALE GENOMIC DNA]</scope>
    <source>
        <strain evidence="11 12">MHS-2</strain>
    </source>
</reference>
<dbReference type="PATRIC" id="fig|1280950.3.peg.850"/>
<evidence type="ECO:0000256" key="9">
    <source>
        <dbReference type="ARBA" id="ARBA00074221"/>
    </source>
</evidence>
<keyword evidence="3 11" id="KW-0032">Aminotransferase</keyword>
<dbReference type="GO" id="GO:0000271">
    <property type="term" value="P:polysaccharide biosynthetic process"/>
    <property type="evidence" value="ECO:0007669"/>
    <property type="project" value="TreeGrafter"/>
</dbReference>
<dbReference type="AlphaFoldDB" id="A0A059FVD6"/>
<dbReference type="InterPro" id="IPR015424">
    <property type="entry name" value="PyrdxlP-dep_Trfase"/>
</dbReference>
<dbReference type="OrthoDB" id="9768668at2"/>
<dbReference type="InterPro" id="IPR015422">
    <property type="entry name" value="PyrdxlP-dep_Trfase_small"/>
</dbReference>
<dbReference type="Gene3D" id="3.40.640.10">
    <property type="entry name" value="Type I PLP-dependent aspartate aminotransferase-like (Major domain)"/>
    <property type="match status" value="1"/>
</dbReference>
<dbReference type="GO" id="GO:0030170">
    <property type="term" value="F:pyridoxal phosphate binding"/>
    <property type="evidence" value="ECO:0007669"/>
    <property type="project" value="TreeGrafter"/>
</dbReference>
<dbReference type="CDD" id="cd00616">
    <property type="entry name" value="AHBA_syn"/>
    <property type="match status" value="1"/>
</dbReference>
<protein>
    <recommendedName>
        <fullName evidence="9">GDP-perosamine synthase</fullName>
        <ecNumber evidence="8">2.6.1.102</ecNumber>
    </recommendedName>
</protein>
<dbReference type="GO" id="GO:0102933">
    <property type="term" value="F:GDP-4-dehydro-6-deoxy-D-mannose-4-aminotransferase activity"/>
    <property type="evidence" value="ECO:0007669"/>
    <property type="project" value="UniProtKB-EC"/>
</dbReference>
<dbReference type="InterPro" id="IPR015421">
    <property type="entry name" value="PyrdxlP-dep_Trfase_major"/>
</dbReference>
<sequence>MIEANESRPANADPAIAAMTCGQGDAVWVGIERALDNGQGFVFVTDAEGVLTGFASLTAMRASLMQGGHLGQLTLSDVAEPWGTSSVTLGAAPVLDDKGRLVGIDHSGPQPFLPVSEPDLTHREMRFAFDAFLSTWISSTGDYIRRFEQDFADKVGMAHGVATSNGTVSLHLALATLGIGEGDEVIVPDLTFAASINTVMHVGARPVIVDVDPDSWCMTAESIARAITPRTRAIMPVHVFGRPSEMTEIVELARSHGLYVIEDAAEAHGAQYDGKQVGSFSDISSFSFFANKIITTGEGGICLTNDADLAGRMRMLRDHGMRPERRYWHEEPGFNFRMTNMQAAIGCAQIERMDELLAMRANVHAMYEKAMAGIPGVAFPPAMSQRAQPVTWFSCAQVPADKRDALIAACRDANIDLRPFFNGLSAMPAYRRFARHCPNSNGLSKTGVNLPTSRRVDQGTVDRIAQIFENVLGPKT</sequence>
<dbReference type="InterPro" id="IPR046342">
    <property type="entry name" value="CBS_dom_sf"/>
</dbReference>